<dbReference type="GO" id="GO:0050313">
    <property type="term" value="F:sulfur dioxygenase activity"/>
    <property type="evidence" value="ECO:0007669"/>
    <property type="project" value="InterPro"/>
</dbReference>
<comment type="caution">
    <text evidence="3">The sequence shown here is derived from an EMBL/GenBank/DDBJ whole genome shotgun (WGS) entry which is preliminary data.</text>
</comment>
<dbReference type="EMBL" id="AZHB01000012">
    <property type="protein sequence ID" value="OAA62339.1"/>
    <property type="molecule type" value="Genomic_DNA"/>
</dbReference>
<proteinExistence type="predicted"/>
<dbReference type="InterPro" id="IPR051682">
    <property type="entry name" value="Mito_Persulfide_Diox"/>
</dbReference>
<dbReference type="InterPro" id="IPR036866">
    <property type="entry name" value="RibonucZ/Hydroxyglut_hydro"/>
</dbReference>
<dbReference type="Proteomes" id="UP000076744">
    <property type="component" value="Unassembled WGS sequence"/>
</dbReference>
<organism evidence="3 4">
    <name type="scientific">Cordyceps fumosorosea (strain ARSEF 2679)</name>
    <name type="common">Isaria fumosorosea</name>
    <dbReference type="NCBI Taxonomy" id="1081104"/>
    <lineage>
        <taxon>Eukaryota</taxon>
        <taxon>Fungi</taxon>
        <taxon>Dikarya</taxon>
        <taxon>Ascomycota</taxon>
        <taxon>Pezizomycotina</taxon>
        <taxon>Sordariomycetes</taxon>
        <taxon>Hypocreomycetidae</taxon>
        <taxon>Hypocreales</taxon>
        <taxon>Cordycipitaceae</taxon>
        <taxon>Cordyceps</taxon>
    </lineage>
</organism>
<dbReference type="GeneID" id="30021640"/>
<dbReference type="GO" id="GO:0046872">
    <property type="term" value="F:metal ion binding"/>
    <property type="evidence" value="ECO:0007669"/>
    <property type="project" value="UniProtKB-KW"/>
</dbReference>
<dbReference type="OrthoDB" id="449487at2759"/>
<dbReference type="CDD" id="cd07724">
    <property type="entry name" value="POD-like_MBL-fold"/>
    <property type="match status" value="1"/>
</dbReference>
<dbReference type="SUPFAM" id="SSF56281">
    <property type="entry name" value="Metallo-hydrolase/oxidoreductase"/>
    <property type="match status" value="1"/>
</dbReference>
<dbReference type="RefSeq" id="XP_018704089.1">
    <property type="nucleotide sequence ID" value="XM_018848953.1"/>
</dbReference>
<sequence>MSLEPIVHPVFEKVTATWQYIVACPETKRAAIIDPVLDFDPSTLTLSTASADSLLRIVREHNYVVDLLLETHAHADHLTAAGYLQRQLHRTQGGSAPPATATGHRIRGVQERFAAAYHVPRADLDAAFERLFADDEPFLIGRLPAVALHLPGHTPDHSGYRVGDAHVFVGDSLFLPDVGTARCDFPDGDAATLFGSAAALLALPPTCRLYAGHDYPPAGSGREPRPWATVEEQRARNKHVKEGTGLEEFVRWREGRDKGLGEPRLLHPALQTNVRGGKLAETKTGSGVTMLSLPVKMPGNF</sequence>
<keyword evidence="4" id="KW-1185">Reference proteome</keyword>
<dbReference type="GO" id="GO:0070813">
    <property type="term" value="P:hydrogen sulfide metabolic process"/>
    <property type="evidence" value="ECO:0007669"/>
    <property type="project" value="TreeGrafter"/>
</dbReference>
<dbReference type="Gene3D" id="3.60.15.10">
    <property type="entry name" value="Ribonuclease Z/Hydroxyacylglutathione hydrolase-like"/>
    <property type="match status" value="1"/>
</dbReference>
<dbReference type="Pfam" id="PF00753">
    <property type="entry name" value="Lactamase_B"/>
    <property type="match status" value="1"/>
</dbReference>
<feature type="domain" description="Metallo-beta-lactamase" evidence="2">
    <location>
        <begin position="16"/>
        <end position="213"/>
    </location>
</feature>
<keyword evidence="1" id="KW-0479">Metal-binding</keyword>
<dbReference type="GO" id="GO:0006749">
    <property type="term" value="P:glutathione metabolic process"/>
    <property type="evidence" value="ECO:0007669"/>
    <property type="project" value="InterPro"/>
</dbReference>
<dbReference type="SMART" id="SM00849">
    <property type="entry name" value="Lactamase_B"/>
    <property type="match status" value="1"/>
</dbReference>
<dbReference type="InterPro" id="IPR044528">
    <property type="entry name" value="POD-like_MBL-fold"/>
</dbReference>
<evidence type="ECO:0000313" key="4">
    <source>
        <dbReference type="Proteomes" id="UP000076744"/>
    </source>
</evidence>
<gene>
    <name evidence="3" type="ORF">ISF_05348</name>
</gene>
<evidence type="ECO:0000313" key="3">
    <source>
        <dbReference type="EMBL" id="OAA62339.1"/>
    </source>
</evidence>
<evidence type="ECO:0000256" key="1">
    <source>
        <dbReference type="ARBA" id="ARBA00022723"/>
    </source>
</evidence>
<dbReference type="PANTHER" id="PTHR43084:SF1">
    <property type="entry name" value="PERSULFIDE DIOXYGENASE ETHE1, MITOCHONDRIAL"/>
    <property type="match status" value="1"/>
</dbReference>
<evidence type="ECO:0000259" key="2">
    <source>
        <dbReference type="SMART" id="SM00849"/>
    </source>
</evidence>
<name>A0A167V8A6_CORFA</name>
<dbReference type="InterPro" id="IPR001279">
    <property type="entry name" value="Metallo-B-lactamas"/>
</dbReference>
<accession>A0A167V8A6</accession>
<reference evidence="3 4" key="1">
    <citation type="journal article" date="2016" name="Genome Biol. Evol.">
        <title>Divergent and convergent evolution of fungal pathogenicity.</title>
        <authorList>
            <person name="Shang Y."/>
            <person name="Xiao G."/>
            <person name="Zheng P."/>
            <person name="Cen K."/>
            <person name="Zhan S."/>
            <person name="Wang C."/>
        </authorList>
    </citation>
    <scope>NUCLEOTIDE SEQUENCE [LARGE SCALE GENOMIC DNA]</scope>
    <source>
        <strain evidence="3 4">ARSEF 2679</strain>
    </source>
</reference>
<dbReference type="STRING" id="1081104.A0A167V8A6"/>
<protein>
    <submittedName>
        <fullName evidence="3">Metallo-beta-lactamase superfamily protein</fullName>
    </submittedName>
</protein>
<dbReference type="PANTHER" id="PTHR43084">
    <property type="entry name" value="PERSULFIDE DIOXYGENASE ETHE1"/>
    <property type="match status" value="1"/>
</dbReference>
<dbReference type="AlphaFoldDB" id="A0A167V8A6"/>